<dbReference type="EMBL" id="JXTB01001162">
    <property type="protein sequence ID" value="PON31292.1"/>
    <property type="molecule type" value="Genomic_DNA"/>
</dbReference>
<evidence type="ECO:0000313" key="2">
    <source>
        <dbReference type="Proteomes" id="UP000237105"/>
    </source>
</evidence>
<dbReference type="Proteomes" id="UP000237105">
    <property type="component" value="Unassembled WGS sequence"/>
</dbReference>
<proteinExistence type="predicted"/>
<evidence type="ECO:0000313" key="1">
    <source>
        <dbReference type="EMBL" id="PON31292.1"/>
    </source>
</evidence>
<protein>
    <submittedName>
        <fullName evidence="1">Uncharacterized protein</fullName>
    </submittedName>
</protein>
<dbReference type="AlphaFoldDB" id="A0A2P5A436"/>
<name>A0A2P5A436_PARAD</name>
<feature type="non-terminal residue" evidence="1">
    <location>
        <position position="1"/>
    </location>
</feature>
<reference evidence="2" key="1">
    <citation type="submission" date="2016-06" db="EMBL/GenBank/DDBJ databases">
        <title>Parallel loss of symbiosis genes in relatives of nitrogen-fixing non-legume Parasponia.</title>
        <authorList>
            <person name="Van Velzen R."/>
            <person name="Holmer R."/>
            <person name="Bu F."/>
            <person name="Rutten L."/>
            <person name="Van Zeijl A."/>
            <person name="Liu W."/>
            <person name="Santuari L."/>
            <person name="Cao Q."/>
            <person name="Sharma T."/>
            <person name="Shen D."/>
            <person name="Roswanjaya Y."/>
            <person name="Wardhani T."/>
            <person name="Kalhor M.S."/>
            <person name="Jansen J."/>
            <person name="Van den Hoogen J."/>
            <person name="Gungor B."/>
            <person name="Hartog M."/>
            <person name="Hontelez J."/>
            <person name="Verver J."/>
            <person name="Yang W.-C."/>
            <person name="Schijlen E."/>
            <person name="Repin R."/>
            <person name="Schilthuizen M."/>
            <person name="Schranz E."/>
            <person name="Heidstra R."/>
            <person name="Miyata K."/>
            <person name="Fedorova E."/>
            <person name="Kohlen W."/>
            <person name="Bisseling T."/>
            <person name="Smit S."/>
            <person name="Geurts R."/>
        </authorList>
    </citation>
    <scope>NUCLEOTIDE SEQUENCE [LARGE SCALE GENOMIC DNA]</scope>
    <source>
        <strain evidence="2">cv. WU1-14</strain>
    </source>
</reference>
<accession>A0A2P5A436</accession>
<comment type="caution">
    <text evidence="1">The sequence shown here is derived from an EMBL/GenBank/DDBJ whole genome shotgun (WGS) entry which is preliminary data.</text>
</comment>
<organism evidence="1 2">
    <name type="scientific">Parasponia andersonii</name>
    <name type="common">Sponia andersonii</name>
    <dbReference type="NCBI Taxonomy" id="3476"/>
    <lineage>
        <taxon>Eukaryota</taxon>
        <taxon>Viridiplantae</taxon>
        <taxon>Streptophyta</taxon>
        <taxon>Embryophyta</taxon>
        <taxon>Tracheophyta</taxon>
        <taxon>Spermatophyta</taxon>
        <taxon>Magnoliopsida</taxon>
        <taxon>eudicotyledons</taxon>
        <taxon>Gunneridae</taxon>
        <taxon>Pentapetalae</taxon>
        <taxon>rosids</taxon>
        <taxon>fabids</taxon>
        <taxon>Rosales</taxon>
        <taxon>Cannabaceae</taxon>
        <taxon>Parasponia</taxon>
    </lineage>
</organism>
<keyword evidence="2" id="KW-1185">Reference proteome</keyword>
<gene>
    <name evidence="1" type="ORF">PanWU01x14_370980</name>
</gene>
<sequence length="75" mass="8519">CHHKAKNLVRVLDPVTDSTAASNAILDSTSLEYLSPFSFRWLLRNLDLTCLIMHLLFVEVRLTSMDSGDMLNVRL</sequence>